<evidence type="ECO:0000256" key="2">
    <source>
        <dbReference type="SAM" id="Phobius"/>
    </source>
</evidence>
<reference evidence="5" key="1">
    <citation type="journal article" date="2019" name="Int. J. Syst. Evol. Microbiol.">
        <title>The Global Catalogue of Microorganisms (GCM) 10K type strain sequencing project: providing services to taxonomists for standard genome sequencing and annotation.</title>
        <authorList>
            <consortium name="The Broad Institute Genomics Platform"/>
            <consortium name="The Broad Institute Genome Sequencing Center for Infectious Disease"/>
            <person name="Wu L."/>
            <person name="Ma J."/>
        </authorList>
    </citation>
    <scope>NUCLEOTIDE SEQUENCE [LARGE SCALE GENOMIC DNA]</scope>
    <source>
        <strain evidence="5">JCM 10671</strain>
    </source>
</reference>
<keyword evidence="2" id="KW-1133">Transmembrane helix</keyword>
<dbReference type="EMBL" id="BAAAHE010000011">
    <property type="protein sequence ID" value="GAA0614658.1"/>
    <property type="molecule type" value="Genomic_DNA"/>
</dbReference>
<feature type="domain" description="LytR/CpsA/Psr regulator C-terminal" evidence="3">
    <location>
        <begin position="85"/>
        <end position="171"/>
    </location>
</feature>
<proteinExistence type="predicted"/>
<dbReference type="Gene3D" id="3.30.70.2390">
    <property type="match status" value="1"/>
</dbReference>
<accession>A0ABP3RPN4</accession>
<sequence>MAPGEPRRGASLLSILASSALAALAVIVLVGVLILAFGTDDDPAAEQAGPAATASPAPGQPAAPTPTPEPAAPTPSPTPRPAAKVPVVVFNQTTVRGLAQTFADELTAGGWTVAGVDDWRGNVPATTVYFPPGLRPAAKALMAQFPQIGRIRPAFAGISTTQLTVILSKDFPTSG</sequence>
<feature type="transmembrane region" description="Helical" evidence="2">
    <location>
        <begin position="12"/>
        <end position="37"/>
    </location>
</feature>
<organism evidence="4 5">
    <name type="scientific">Sporichthya brevicatena</name>
    <dbReference type="NCBI Taxonomy" id="171442"/>
    <lineage>
        <taxon>Bacteria</taxon>
        <taxon>Bacillati</taxon>
        <taxon>Actinomycetota</taxon>
        <taxon>Actinomycetes</taxon>
        <taxon>Sporichthyales</taxon>
        <taxon>Sporichthyaceae</taxon>
        <taxon>Sporichthya</taxon>
    </lineage>
</organism>
<feature type="region of interest" description="Disordered" evidence="1">
    <location>
        <begin position="44"/>
        <end position="82"/>
    </location>
</feature>
<protein>
    <recommendedName>
        <fullName evidence="3">LytR/CpsA/Psr regulator C-terminal domain-containing protein</fullName>
    </recommendedName>
</protein>
<comment type="caution">
    <text evidence="4">The sequence shown here is derived from an EMBL/GenBank/DDBJ whole genome shotgun (WGS) entry which is preliminary data.</text>
</comment>
<feature type="compositionally biased region" description="Pro residues" evidence="1">
    <location>
        <begin position="58"/>
        <end position="80"/>
    </location>
</feature>
<name>A0ABP3RPN4_9ACTN</name>
<dbReference type="Pfam" id="PF13399">
    <property type="entry name" value="LytR_C"/>
    <property type="match status" value="1"/>
</dbReference>
<dbReference type="RefSeq" id="WP_344603342.1">
    <property type="nucleotide sequence ID" value="NZ_BAAAHE010000011.1"/>
</dbReference>
<dbReference type="Proteomes" id="UP001500957">
    <property type="component" value="Unassembled WGS sequence"/>
</dbReference>
<evidence type="ECO:0000256" key="1">
    <source>
        <dbReference type="SAM" id="MobiDB-lite"/>
    </source>
</evidence>
<evidence type="ECO:0000313" key="5">
    <source>
        <dbReference type="Proteomes" id="UP001500957"/>
    </source>
</evidence>
<dbReference type="InterPro" id="IPR027381">
    <property type="entry name" value="LytR/CpsA/Psr_C"/>
</dbReference>
<keyword evidence="2" id="KW-0812">Transmembrane</keyword>
<evidence type="ECO:0000313" key="4">
    <source>
        <dbReference type="EMBL" id="GAA0614658.1"/>
    </source>
</evidence>
<keyword evidence="5" id="KW-1185">Reference proteome</keyword>
<gene>
    <name evidence="4" type="ORF">GCM10009547_15630</name>
</gene>
<evidence type="ECO:0000259" key="3">
    <source>
        <dbReference type="Pfam" id="PF13399"/>
    </source>
</evidence>
<keyword evidence="2" id="KW-0472">Membrane</keyword>
<feature type="compositionally biased region" description="Low complexity" evidence="1">
    <location>
        <begin position="45"/>
        <end position="57"/>
    </location>
</feature>